<dbReference type="CDD" id="cd00067">
    <property type="entry name" value="GAL4"/>
    <property type="match status" value="1"/>
</dbReference>
<dbReference type="PROSITE" id="PS00463">
    <property type="entry name" value="ZN2_CY6_FUNGAL_1"/>
    <property type="match status" value="1"/>
</dbReference>
<feature type="compositionally biased region" description="Polar residues" evidence="2">
    <location>
        <begin position="1"/>
        <end position="11"/>
    </location>
</feature>
<evidence type="ECO:0000313" key="5">
    <source>
        <dbReference type="Proteomes" id="UP000287124"/>
    </source>
</evidence>
<dbReference type="PANTHER" id="PTHR47784">
    <property type="entry name" value="STEROL UPTAKE CONTROL PROTEIN 2"/>
    <property type="match status" value="1"/>
</dbReference>
<evidence type="ECO:0000256" key="1">
    <source>
        <dbReference type="ARBA" id="ARBA00023242"/>
    </source>
</evidence>
<dbReference type="Pfam" id="PF00172">
    <property type="entry name" value="Zn_clus"/>
    <property type="match status" value="1"/>
</dbReference>
<evidence type="ECO:0000256" key="2">
    <source>
        <dbReference type="SAM" id="MobiDB-lite"/>
    </source>
</evidence>
<comment type="caution">
    <text evidence="4">The sequence shown here is derived from an EMBL/GenBank/DDBJ whole genome shotgun (WGS) entry which is preliminary data.</text>
</comment>
<dbReference type="InterPro" id="IPR053157">
    <property type="entry name" value="Sterol_Uptake_Regulator"/>
</dbReference>
<feature type="region of interest" description="Disordered" evidence="2">
    <location>
        <begin position="1"/>
        <end position="34"/>
    </location>
</feature>
<dbReference type="Pfam" id="PF11951">
    <property type="entry name" value="Fungal_trans_2"/>
    <property type="match status" value="1"/>
</dbReference>
<dbReference type="InterPro" id="IPR001138">
    <property type="entry name" value="Zn2Cys6_DnaBD"/>
</dbReference>
<dbReference type="SMART" id="SM00066">
    <property type="entry name" value="GAL4"/>
    <property type="match status" value="1"/>
</dbReference>
<dbReference type="InterPro" id="IPR036864">
    <property type="entry name" value="Zn2-C6_fun-type_DNA-bd_sf"/>
</dbReference>
<dbReference type="GO" id="GO:0008270">
    <property type="term" value="F:zinc ion binding"/>
    <property type="evidence" value="ECO:0007669"/>
    <property type="project" value="InterPro"/>
</dbReference>
<dbReference type="Gene3D" id="4.10.240.10">
    <property type="entry name" value="Zn(2)-C6 fungal-type DNA-binding domain"/>
    <property type="match status" value="1"/>
</dbReference>
<feature type="domain" description="Zn(2)-C6 fungal-type" evidence="3">
    <location>
        <begin position="35"/>
        <end position="65"/>
    </location>
</feature>
<evidence type="ECO:0000313" key="4">
    <source>
        <dbReference type="EMBL" id="RTE78494.1"/>
    </source>
</evidence>
<dbReference type="Proteomes" id="UP000287124">
    <property type="component" value="Unassembled WGS sequence"/>
</dbReference>
<keyword evidence="1" id="KW-0539">Nucleus</keyword>
<dbReference type="PRINTS" id="PR00755">
    <property type="entry name" value="AFLATOXINBRP"/>
</dbReference>
<reference evidence="4 5" key="1">
    <citation type="submission" date="2017-06" db="EMBL/GenBank/DDBJ databases">
        <title>Comparative genomic analysis of Ambrosia Fusariam Clade fungi.</title>
        <authorList>
            <person name="Stajich J.E."/>
            <person name="Carrillo J."/>
            <person name="Kijimoto T."/>
            <person name="Eskalen A."/>
            <person name="O'Donnell K."/>
            <person name="Kasson M."/>
        </authorList>
    </citation>
    <scope>NUCLEOTIDE SEQUENCE [LARGE SCALE GENOMIC DNA]</scope>
    <source>
        <strain evidence="4 5">UCR1854</strain>
    </source>
</reference>
<sequence length="433" mass="49508">MSTRSEASPNMSDGDLAVSSTRRAARKPHRKSRKGCLDCRRRRVKCDEEHPSCEACVRRNVHCEYRDKPQHPPSPPATTLDSHVSPYLIRSSSSPSASTPVTTPLFNLANVTADTFSLTDLRLFHHWITYTSQDLCRCSQARHIWQGVLPQIGFQHSYVLHALLGLAALHIAYQNPCERKIRWMDAVDHHSRALDGFRRAVACITEGNSEALFVGSICNVLYAFALSNPLQDTLYYISQSTPSSRNDKILGTEWIPMIRGLEAVLGPTHEYLQSGRINSIMTLGNWFELDPEKNNSDPADEYFRGCRETWEDSNCSEIYEKTLQTLRKCRLYSQQFTSMDPKVVDQWGYNRAWSGPLMFIHFAPEPYFTLLQQRQPPALVLFAFFGALLHGLDDYWFMEGWGRSIVEVVEDVLGAYWKPWISWPLQVVEIEQA</sequence>
<dbReference type="EMBL" id="MIKF01000094">
    <property type="protein sequence ID" value="RTE78494.1"/>
    <property type="molecule type" value="Genomic_DNA"/>
</dbReference>
<dbReference type="InterPro" id="IPR021858">
    <property type="entry name" value="Fun_TF"/>
</dbReference>
<dbReference type="GO" id="GO:0001228">
    <property type="term" value="F:DNA-binding transcription activator activity, RNA polymerase II-specific"/>
    <property type="evidence" value="ECO:0007669"/>
    <property type="project" value="TreeGrafter"/>
</dbReference>
<keyword evidence="5" id="KW-1185">Reference proteome</keyword>
<protein>
    <recommendedName>
        <fullName evidence="3">Zn(2)-C6 fungal-type domain-containing protein</fullName>
    </recommendedName>
</protein>
<accession>A0A430LS03</accession>
<dbReference type="AlphaFoldDB" id="A0A430LS03"/>
<dbReference type="PROSITE" id="PS50048">
    <property type="entry name" value="ZN2_CY6_FUNGAL_2"/>
    <property type="match status" value="1"/>
</dbReference>
<name>A0A430LS03_9HYPO</name>
<gene>
    <name evidence="4" type="ORF">BHE90_007004</name>
</gene>
<dbReference type="SUPFAM" id="SSF57701">
    <property type="entry name" value="Zn2/Cys6 DNA-binding domain"/>
    <property type="match status" value="1"/>
</dbReference>
<feature type="compositionally biased region" description="Basic residues" evidence="2">
    <location>
        <begin position="23"/>
        <end position="34"/>
    </location>
</feature>
<dbReference type="PANTHER" id="PTHR47784:SF5">
    <property type="entry name" value="STEROL UPTAKE CONTROL PROTEIN 2"/>
    <property type="match status" value="1"/>
</dbReference>
<proteinExistence type="predicted"/>
<organism evidence="4 5">
    <name type="scientific">Fusarium euwallaceae</name>
    <dbReference type="NCBI Taxonomy" id="1147111"/>
    <lineage>
        <taxon>Eukaryota</taxon>
        <taxon>Fungi</taxon>
        <taxon>Dikarya</taxon>
        <taxon>Ascomycota</taxon>
        <taxon>Pezizomycotina</taxon>
        <taxon>Sordariomycetes</taxon>
        <taxon>Hypocreomycetidae</taxon>
        <taxon>Hypocreales</taxon>
        <taxon>Nectriaceae</taxon>
        <taxon>Fusarium</taxon>
        <taxon>Fusarium solani species complex</taxon>
    </lineage>
</organism>
<evidence type="ECO:0000259" key="3">
    <source>
        <dbReference type="PROSITE" id="PS50048"/>
    </source>
</evidence>